<protein>
    <submittedName>
        <fullName evidence="9">Competence protein</fullName>
    </submittedName>
</protein>
<dbReference type="InterPro" id="IPR025405">
    <property type="entry name" value="DUF4131"/>
</dbReference>
<comment type="caution">
    <text evidence="9">The sequence shown here is derived from an EMBL/GenBank/DDBJ whole genome shotgun (WGS) entry which is preliminary data.</text>
</comment>
<feature type="transmembrane region" description="Helical" evidence="6">
    <location>
        <begin position="483"/>
        <end position="503"/>
    </location>
</feature>
<keyword evidence="2" id="KW-1003">Cell membrane</keyword>
<name>A0A090W809_9FLAO</name>
<keyword evidence="4 6" id="KW-1133">Transmembrane helix</keyword>
<dbReference type="Pfam" id="PF13567">
    <property type="entry name" value="DUF4131"/>
    <property type="match status" value="1"/>
</dbReference>
<feature type="transmembrane region" description="Helical" evidence="6">
    <location>
        <begin position="391"/>
        <end position="411"/>
    </location>
</feature>
<evidence type="ECO:0000256" key="3">
    <source>
        <dbReference type="ARBA" id="ARBA00022692"/>
    </source>
</evidence>
<dbReference type="InterPro" id="IPR052159">
    <property type="entry name" value="Competence_DNA_uptake"/>
</dbReference>
<dbReference type="GO" id="GO:0005886">
    <property type="term" value="C:plasma membrane"/>
    <property type="evidence" value="ECO:0007669"/>
    <property type="project" value="UniProtKB-SubCell"/>
</dbReference>
<feature type="transmembrane region" description="Helical" evidence="6">
    <location>
        <begin position="360"/>
        <end position="379"/>
    </location>
</feature>
<feature type="transmembrane region" description="Helical" evidence="6">
    <location>
        <begin position="423"/>
        <end position="445"/>
    </location>
</feature>
<reference evidence="12" key="1">
    <citation type="journal article" date="2014" name="Genome Announc.">
        <title>Draft Genome Sequence of Marine Flavobacterium Jejuia pallidilutea Strain 11shimoA1 and Pigmentation Mutants.</title>
        <authorList>
            <person name="Takatani N."/>
            <person name="Nakanishi M."/>
            <person name="Meirelles P."/>
            <person name="Mino S."/>
            <person name="Suda W."/>
            <person name="Oshima K."/>
            <person name="Hattori M."/>
            <person name="Ohkuma M."/>
            <person name="Hosokawa M."/>
            <person name="Miyashita K."/>
            <person name="Thompson F.L."/>
            <person name="Niwa A."/>
            <person name="Sawabe T."/>
            <person name="Sawabe T."/>
        </authorList>
    </citation>
    <scope>NUCLEOTIDE SEQUENCE [LARGE SCALE GENOMIC DNA]</scope>
    <source>
        <strain evidence="12">JCM 19538</strain>
    </source>
</reference>
<feature type="transmembrane region" description="Helical" evidence="6">
    <location>
        <begin position="7"/>
        <end position="25"/>
    </location>
</feature>
<evidence type="ECO:0000256" key="1">
    <source>
        <dbReference type="ARBA" id="ARBA00004651"/>
    </source>
</evidence>
<evidence type="ECO:0000313" key="9">
    <source>
        <dbReference type="EMBL" id="GAL73051.1"/>
    </source>
</evidence>
<evidence type="ECO:0000259" key="7">
    <source>
        <dbReference type="Pfam" id="PF03772"/>
    </source>
</evidence>
<feature type="transmembrane region" description="Helical" evidence="6">
    <location>
        <begin position="256"/>
        <end position="277"/>
    </location>
</feature>
<dbReference type="OrthoDB" id="9761531at2"/>
<evidence type="ECO:0000313" key="10">
    <source>
        <dbReference type="EMBL" id="GAL90282.1"/>
    </source>
</evidence>
<dbReference type="PANTHER" id="PTHR30619:SF1">
    <property type="entry name" value="RECOMBINATION PROTEIN 2"/>
    <property type="match status" value="1"/>
</dbReference>
<evidence type="ECO:0000256" key="5">
    <source>
        <dbReference type="ARBA" id="ARBA00023136"/>
    </source>
</evidence>
<dbReference type="InterPro" id="IPR004477">
    <property type="entry name" value="ComEC_N"/>
</dbReference>
<feature type="transmembrane region" description="Helical" evidence="6">
    <location>
        <begin position="289"/>
        <end position="313"/>
    </location>
</feature>
<keyword evidence="5 6" id="KW-0472">Membrane</keyword>
<dbReference type="EMBL" id="BBNS01000038">
    <property type="protein sequence ID" value="GAL73051.1"/>
    <property type="molecule type" value="Genomic_DNA"/>
</dbReference>
<dbReference type="NCBIfam" id="TIGR00360">
    <property type="entry name" value="ComEC_N-term"/>
    <property type="match status" value="1"/>
</dbReference>
<evidence type="ECO:0000313" key="11">
    <source>
        <dbReference type="Proteomes" id="UP000029646"/>
    </source>
</evidence>
<dbReference type="PANTHER" id="PTHR30619">
    <property type="entry name" value="DNA INTERNALIZATION/COMPETENCE PROTEIN COMEC/REC2"/>
    <property type="match status" value="1"/>
</dbReference>
<feature type="transmembrane region" description="Helical" evidence="6">
    <location>
        <begin position="59"/>
        <end position="78"/>
    </location>
</feature>
<keyword evidence="12" id="KW-1185">Reference proteome</keyword>
<accession>A0A090W809</accession>
<evidence type="ECO:0000256" key="2">
    <source>
        <dbReference type="ARBA" id="ARBA00022475"/>
    </source>
</evidence>
<evidence type="ECO:0000256" key="4">
    <source>
        <dbReference type="ARBA" id="ARBA00022989"/>
    </source>
</evidence>
<gene>
    <name evidence="9" type="ORF">JCM19302_230</name>
    <name evidence="10" type="ORF">JCM19538_47</name>
</gene>
<organism evidence="9 11">
    <name type="scientific">Jejuia pallidilutea</name>
    <dbReference type="NCBI Taxonomy" id="504487"/>
    <lineage>
        <taxon>Bacteria</taxon>
        <taxon>Pseudomonadati</taxon>
        <taxon>Bacteroidota</taxon>
        <taxon>Flavobacteriia</taxon>
        <taxon>Flavobacteriales</taxon>
        <taxon>Flavobacteriaceae</taxon>
        <taxon>Jejuia</taxon>
    </lineage>
</organism>
<dbReference type="AlphaFoldDB" id="A0A090W809"/>
<feature type="transmembrane region" description="Helical" evidence="6">
    <location>
        <begin position="509"/>
        <end position="527"/>
    </location>
</feature>
<feature type="domain" description="ComEC/Rec2-related protein" evidence="7">
    <location>
        <begin position="235"/>
        <end position="501"/>
    </location>
</feature>
<evidence type="ECO:0000259" key="8">
    <source>
        <dbReference type="Pfam" id="PF13567"/>
    </source>
</evidence>
<evidence type="ECO:0000256" key="6">
    <source>
        <dbReference type="SAM" id="Phobius"/>
    </source>
</evidence>
<feature type="transmembrane region" description="Helical" evidence="6">
    <location>
        <begin position="333"/>
        <end position="353"/>
    </location>
</feature>
<comment type="subcellular location">
    <subcellularLocation>
        <location evidence="1">Cell membrane</location>
        <topology evidence="1">Multi-pass membrane protein</topology>
    </subcellularLocation>
</comment>
<keyword evidence="3 6" id="KW-0812">Transmembrane</keyword>
<dbReference type="Proteomes" id="UP000029646">
    <property type="component" value="Unassembled WGS sequence"/>
</dbReference>
<evidence type="ECO:0000313" key="12">
    <source>
        <dbReference type="Proteomes" id="UP000030184"/>
    </source>
</evidence>
<sequence>MKLLNFTIIKLTFCLILGIVLGYSLNIPVHISAIGTLTILVLLFILLTRSKKRFSQNIWFGCVAFLAMVLVGILTVNLHNQKNFTNHYSNSISKSLDELHTVTFRIREVLKPGNYYDKYVIDILEINGNKAIGKSLLNIKKDSISNNLKVDDIFVARTNFKNLIDPLNPGQFNYKNYLKKKYIYHQLFVENTALLQLSTKHTTIFGLANNIRAHVNAKLKPYNFKPDELAIINALLLGQRQDISEEVYTSYTNAGAIHILAVSGLHVGIILLILSVALKPLERLKHGKLIKTILLVLMLWSFAIIAGLSASVTRAVTMFSIVAIGMNLNRPTNIYNTLAISILVILLIKPLFLFDVGFQLSYLAVLAIVTIDPVLYKLWQPKNWLLDKYWHTFTITIAAQFGIIPISLYYFHQFPGLFFISNLVIIPFLGVVLAFGVLIMLLAVLNVLPKIIASLFGSVISWMNNFIGWVAHQEGFLFQDIPFNILYVLGFYGLTIAFFKWFFKKNYTNLKLLLIAVILLQCIFIYTEYSKPEKQFIVFHKSRYSLIGDTHNNKITFSHDFDSIIALNTNVIRDYAVKHHLKTEEQQNIAPIYNLNNKILLVVDSLGVHNVTSFKPDYVLLRQSPKINLNRLIDSLKPKQIIADGSNYKSYIEHWELICKKRKLPFHQTSKKGAFVLNY</sequence>
<feature type="transmembrane region" description="Helical" evidence="6">
    <location>
        <begin position="451"/>
        <end position="471"/>
    </location>
</feature>
<proteinExistence type="predicted"/>
<dbReference type="RefSeq" id="WP_052415130.1">
    <property type="nucleotide sequence ID" value="NZ_BBNS01000038.1"/>
</dbReference>
<feature type="domain" description="DUF4131" evidence="8">
    <location>
        <begin position="27"/>
        <end position="191"/>
    </location>
</feature>
<dbReference type="Proteomes" id="UP000030184">
    <property type="component" value="Unassembled WGS sequence"/>
</dbReference>
<dbReference type="EMBL" id="BBNY01000074">
    <property type="protein sequence ID" value="GAL90282.1"/>
    <property type="molecule type" value="Genomic_DNA"/>
</dbReference>
<dbReference type="Pfam" id="PF03772">
    <property type="entry name" value="Competence"/>
    <property type="match status" value="1"/>
</dbReference>